<evidence type="ECO:0000313" key="4">
    <source>
        <dbReference type="Proteomes" id="UP000663829"/>
    </source>
</evidence>
<protein>
    <recommendedName>
        <fullName evidence="5">PWWP domain-containing protein</fullName>
    </recommendedName>
</protein>
<organism evidence="2 4">
    <name type="scientific">Didymodactylos carnosus</name>
    <dbReference type="NCBI Taxonomy" id="1234261"/>
    <lineage>
        <taxon>Eukaryota</taxon>
        <taxon>Metazoa</taxon>
        <taxon>Spiralia</taxon>
        <taxon>Gnathifera</taxon>
        <taxon>Rotifera</taxon>
        <taxon>Eurotatoria</taxon>
        <taxon>Bdelloidea</taxon>
        <taxon>Philodinida</taxon>
        <taxon>Philodinidae</taxon>
        <taxon>Didymodactylos</taxon>
    </lineage>
</organism>
<feature type="compositionally biased region" description="Polar residues" evidence="1">
    <location>
        <begin position="874"/>
        <end position="884"/>
    </location>
</feature>
<keyword evidence="4" id="KW-1185">Reference proteome</keyword>
<feature type="region of interest" description="Disordered" evidence="1">
    <location>
        <begin position="966"/>
        <end position="986"/>
    </location>
</feature>
<feature type="region of interest" description="Disordered" evidence="1">
    <location>
        <begin position="815"/>
        <end position="884"/>
    </location>
</feature>
<feature type="region of interest" description="Disordered" evidence="1">
    <location>
        <begin position="717"/>
        <end position="742"/>
    </location>
</feature>
<dbReference type="Gene3D" id="2.30.30.140">
    <property type="match status" value="1"/>
</dbReference>
<evidence type="ECO:0000256" key="1">
    <source>
        <dbReference type="SAM" id="MobiDB-lite"/>
    </source>
</evidence>
<feature type="region of interest" description="Disordered" evidence="1">
    <location>
        <begin position="300"/>
        <end position="329"/>
    </location>
</feature>
<name>A0A813YFN3_9BILA</name>
<feature type="compositionally biased region" description="Polar residues" evidence="1">
    <location>
        <begin position="726"/>
        <end position="742"/>
    </location>
</feature>
<dbReference type="SUPFAM" id="SSF63748">
    <property type="entry name" value="Tudor/PWWP/MBT"/>
    <property type="match status" value="1"/>
</dbReference>
<gene>
    <name evidence="2" type="ORF">GPM918_LOCUS7739</name>
    <name evidence="3" type="ORF">SRO942_LOCUS7739</name>
</gene>
<comment type="caution">
    <text evidence="2">The sequence shown here is derived from an EMBL/GenBank/DDBJ whole genome shotgun (WGS) entry which is preliminary data.</text>
</comment>
<dbReference type="OrthoDB" id="10028436at2759"/>
<reference evidence="2" key="1">
    <citation type="submission" date="2021-02" db="EMBL/GenBank/DDBJ databases">
        <authorList>
            <person name="Nowell W R."/>
        </authorList>
    </citation>
    <scope>NUCLEOTIDE SEQUENCE</scope>
</reference>
<proteinExistence type="predicted"/>
<sequence>MTLHQPASVFDSIFNELNASTSAGTTQENISSTIVSVQAPLTPLVKPLKQSSPVYDAYCSHQNQQQHDCSSTLLPMPSRMSSHQNVIAHRNEINPVHKHFVLNSPTAVTAINQSYPTKQPSPVLTRLINLKRPEPSNMSFPKTVICSCLKPNIAHDLTCPASHCPSPGEGLLSPDNRKLAPTTSVPLSLTVPQQYQSFTVKNSPPLPVTAVTPLNSNQQQQFTDFNPQIKLPRIDLQQFDNNVLTLNGIVIHTSQINQQQQGQHSPLSSASTTVINSSQQIPVVKLQDIKYIPNILPQQKKSPVMDRQKSFPVVNNRRKKRERKSASINQKGCEKVAVYENQRYSDELHTQRELEPRAQTQLSFIQNSDIIQNGCISSQMPFMSNNIVIPTSAQKNSMLQQVVVKISSPNDTTTNANMNENFLSHSNTRQIQQRPFFTNTQQQISPLQRQYSKDEIKITPSVSSATYQTLNLQPVINLQQLQINNPILVTSPIKALCSPVSSSCPPNIAIKQSAIDQTIEDVISGKVCCTSTGITSNSSKPKRAKISCQSTPTSPDKPKIFFTPIKGNPAVWQQQHSFDSTQQNFVNLSHQEFSHLAEQLIFQPLLENTTVCKQGNINNLSHKTINNSIKVKKQKTLTKKGKLGKIKPVVPISSFSSSLTLPQTTTTTTATVTTNLLTNVTINHSNTISQEQSQQQQTVVSPITPTLNLINVSTSEPSLSWSSTPATSNSQQSSNIKTLSSNTNINNGQTLASWPPAAKITAATIHQEEKNSDTWNFGKLFNTTFQLVGDYADIDNNHQQNNLDENSTDFLKSIHDQDESNHPYSCTPPPPALSQLLSSSSCSTSGSSLSISNNSQSKESKLNNNDDDLYEQFLNPSHSTSSPWHETLISTTATTSSETLIFANDNNHQQGLTERSMHIHPGQSHLTDDGDQQFQDLFLFETAQSPTPPVSNDHKDDDFLNEVLKNSSPISDCSDKPILSSDSDQTTSLTTHVTNDEFESLFSTSNSDITTQSSSFDSSSTSVNKTIIDCINDDLLFTNQLQKKHQSPIKSNSDVQLKQLLTQKSKTKTMLVTSSSSMVNKKKTTTTTSKILSKTALAVSSTSSSVNIFNKSLSTSLAPPLSSVPSLTNSSVQQIQTKDIIVSCPKCSSDKCVDITKYDFQNSAKKNFGVWECMRCGNEIFKSNLTAEARKRKIDKLVADMGEYEYYRYRNRMAFRNGDIIFARRSDGYYWPGRVTLISNMENNRDDEFFNNTNTNYNQSQTQQQPKNCFYFVAFYGKKIDNNYETGWTNDALPYLQYRNYMIANSLVHHSMKTQFLNAVDEADYAFNQQFPIVSSIQEQIVNNTIDSTSSSTIIDYFTPIFPAEEKDNTMDFQLLTTQANNNNNRQSDDHNFQPVVCDRNGQHLNSSDLTAIQVHNQQSSSIDNNFSPLYSISSSLLFTKTQQSNFTPMSDIQQQLGTNPLLKTGNFFLHENNPPSTKETDHMNTNNWTFENLSSSSIQTPENQPIYSPIRCETTSSIVTPQIASNNSNSNVLGFLQTLSSNQQPILNETLSKAAMVTIVTTELYSHSIFIKYIYDCLAPYCYRNIFCLDNEMMNRSSCNYPSYSTNIYLVCIDKFDTSFLKENLNKLLMNSTTVKQYYIILNSPNRDLITHFYTTISNKSTILLTQLHMKIENHLESNTNGLNDESVRSPILLCSGDRQTFDILRSLLKQICSKLKFIENSDYKTDDQLNSPYVTSSILNSTTILNQLCLNNTKQFLYKTFSNEFIQKTQPLLTELFPLKQNSTNTTNVLDQIINNNTNDKTKQKTFMSDMLNTIKPPPICEYYVKNILEEIKNSDLKDKDKRSLTIDNYPQTYHS</sequence>
<dbReference type="EMBL" id="CAJNOQ010001286">
    <property type="protein sequence ID" value="CAF0883531.1"/>
    <property type="molecule type" value="Genomic_DNA"/>
</dbReference>
<evidence type="ECO:0000313" key="2">
    <source>
        <dbReference type="EMBL" id="CAF0883531.1"/>
    </source>
</evidence>
<evidence type="ECO:0008006" key="5">
    <source>
        <dbReference type="Google" id="ProtNLM"/>
    </source>
</evidence>
<evidence type="ECO:0000313" key="3">
    <source>
        <dbReference type="EMBL" id="CAF3669282.1"/>
    </source>
</evidence>
<dbReference type="Proteomes" id="UP000663829">
    <property type="component" value="Unassembled WGS sequence"/>
</dbReference>
<accession>A0A813YFN3</accession>
<dbReference type="Proteomes" id="UP000681722">
    <property type="component" value="Unassembled WGS sequence"/>
</dbReference>
<dbReference type="EMBL" id="CAJOBC010001286">
    <property type="protein sequence ID" value="CAF3669282.1"/>
    <property type="molecule type" value="Genomic_DNA"/>
</dbReference>
<feature type="compositionally biased region" description="Low complexity" evidence="1">
    <location>
        <begin position="833"/>
        <end position="857"/>
    </location>
</feature>